<organism evidence="4 5">
    <name type="scientific">Colletotrichum fructicola (strain Nara gc5)</name>
    <name type="common">Anthracnose fungus</name>
    <name type="synonym">Colletotrichum gloeosporioides (strain Nara gc5)</name>
    <dbReference type="NCBI Taxonomy" id="1213859"/>
    <lineage>
        <taxon>Eukaryota</taxon>
        <taxon>Fungi</taxon>
        <taxon>Dikarya</taxon>
        <taxon>Ascomycota</taxon>
        <taxon>Pezizomycotina</taxon>
        <taxon>Sordariomycetes</taxon>
        <taxon>Hypocreomycetidae</taxon>
        <taxon>Glomerellales</taxon>
        <taxon>Glomerellaceae</taxon>
        <taxon>Colletotrichum</taxon>
        <taxon>Colletotrichum gloeosporioides species complex</taxon>
    </lineage>
</organism>
<dbReference type="InterPro" id="IPR036291">
    <property type="entry name" value="NAD(P)-bd_dom_sf"/>
</dbReference>
<evidence type="ECO:0000256" key="2">
    <source>
        <dbReference type="ARBA" id="ARBA00022857"/>
    </source>
</evidence>
<protein>
    <submittedName>
        <fullName evidence="4">Short-chain dehydrogenase/reductase SAT3</fullName>
    </submittedName>
</protein>
<dbReference type="CDD" id="cd05233">
    <property type="entry name" value="SDR_c"/>
    <property type="match status" value="1"/>
</dbReference>
<dbReference type="Proteomes" id="UP000011096">
    <property type="component" value="Unassembled WGS sequence"/>
</dbReference>
<name>A0A7J6IN90_COLFN</name>
<dbReference type="InterPro" id="IPR002347">
    <property type="entry name" value="SDR_fam"/>
</dbReference>
<keyword evidence="3" id="KW-0560">Oxidoreductase</keyword>
<dbReference type="SUPFAM" id="SSF51735">
    <property type="entry name" value="NAD(P)-binding Rossmann-fold domains"/>
    <property type="match status" value="1"/>
</dbReference>
<dbReference type="GO" id="GO:0016491">
    <property type="term" value="F:oxidoreductase activity"/>
    <property type="evidence" value="ECO:0007669"/>
    <property type="project" value="UniProtKB-KW"/>
</dbReference>
<reference evidence="4 5" key="2">
    <citation type="submission" date="2020-04" db="EMBL/GenBank/DDBJ databases">
        <title>Genome sequencing and assembly of multiple isolates from the Colletotrichum gloeosporioides species complex.</title>
        <authorList>
            <person name="Gan P."/>
            <person name="Shirasu K."/>
        </authorList>
    </citation>
    <scope>NUCLEOTIDE SEQUENCE [LARGE SCALE GENOMIC DNA]</scope>
    <source>
        <strain evidence="4 5">Nara gc5</strain>
    </source>
</reference>
<dbReference type="GeneID" id="43603797"/>
<comment type="similarity">
    <text evidence="1">Belongs to the short-chain dehydrogenases/reductases (SDR) family.</text>
</comment>
<dbReference type="PROSITE" id="PS00061">
    <property type="entry name" value="ADH_SHORT"/>
    <property type="match status" value="1"/>
</dbReference>
<dbReference type="OrthoDB" id="2962696at2759"/>
<gene>
    <name evidence="4" type="primary">SAT3-1</name>
    <name evidence="4" type="ORF">CGGC5_v014856</name>
</gene>
<dbReference type="PANTHER" id="PTHR43618:SF18">
    <property type="entry name" value="SHORT CHAIN DEHYDROGENASE_REDUCTASE FAMILY (AFU_ORTHOLOGUE AFUA_5G12480)"/>
    <property type="match status" value="1"/>
</dbReference>
<dbReference type="Gene3D" id="3.40.50.720">
    <property type="entry name" value="NAD(P)-binding Rossmann-like Domain"/>
    <property type="match status" value="1"/>
</dbReference>
<evidence type="ECO:0000313" key="4">
    <source>
        <dbReference type="EMBL" id="KAF4477014.1"/>
    </source>
</evidence>
<keyword evidence="2" id="KW-0521">NADP</keyword>
<dbReference type="PRINTS" id="PR00081">
    <property type="entry name" value="GDHRDH"/>
</dbReference>
<comment type="caution">
    <text evidence="4">The sequence shown here is derived from an EMBL/GenBank/DDBJ whole genome shotgun (WGS) entry which is preliminary data.</text>
</comment>
<evidence type="ECO:0000313" key="5">
    <source>
        <dbReference type="Proteomes" id="UP000011096"/>
    </source>
</evidence>
<reference evidence="4 5" key="1">
    <citation type="submission" date="2012-08" db="EMBL/GenBank/DDBJ databases">
        <authorList>
            <person name="Gan P.H.P."/>
            <person name="Ikeda K."/>
            <person name="Irieda H."/>
            <person name="Narusaka M."/>
            <person name="O'Connell R.J."/>
            <person name="Narusaka Y."/>
            <person name="Takano Y."/>
            <person name="Kubo Y."/>
            <person name="Shirasu K."/>
        </authorList>
    </citation>
    <scope>NUCLEOTIDE SEQUENCE [LARGE SCALE GENOMIC DNA]</scope>
    <source>
        <strain evidence="4 5">Nara gc5</strain>
    </source>
</reference>
<accession>A0A7J6IN90</accession>
<evidence type="ECO:0000256" key="1">
    <source>
        <dbReference type="ARBA" id="ARBA00006484"/>
    </source>
</evidence>
<dbReference type="EMBL" id="ANPB02000009">
    <property type="protein sequence ID" value="KAF4477014.1"/>
    <property type="molecule type" value="Genomic_DNA"/>
</dbReference>
<dbReference type="InterPro" id="IPR052178">
    <property type="entry name" value="Sec_Metab_Biosynth_SDR"/>
</dbReference>
<dbReference type="RefSeq" id="XP_031883276.1">
    <property type="nucleotide sequence ID" value="XM_032019572.1"/>
</dbReference>
<dbReference type="PANTHER" id="PTHR43618">
    <property type="entry name" value="7-ALPHA-HYDROXYSTEROID DEHYDROGENASE"/>
    <property type="match status" value="1"/>
</dbReference>
<dbReference type="Pfam" id="PF13561">
    <property type="entry name" value="adh_short_C2"/>
    <property type="match status" value="1"/>
</dbReference>
<dbReference type="InterPro" id="IPR020904">
    <property type="entry name" value="Sc_DH/Rdtase_CS"/>
</dbReference>
<keyword evidence="5" id="KW-1185">Reference proteome</keyword>
<dbReference type="InParanoid" id="A0A7J6IN90"/>
<sequence length="297" mass="30860">MSGSSHTKDELATLGAGTLFGVNGMVAAITGGGSGIGLMMAKALAANGAEKIYILGRRKEVLEEAAASVGPNVVPLVCDVTSKDSLRAAAAAIEKDSGFLNLLVCNAGVGGPQVKAAPAEMTAAEWAEQHLAHDTADYSRVFDVNVTSVWYTTMAFLSLLDLGNKKGNLFQSSQVVSTSSIGAFNKKAPGGWAYGQSKAAATLLIKHLSSNLPQWNIRANCIAPGLFPSEMSAPIAKLYSADGSVPKEMVPMQRMGDTQDMAGVMLYLASRAGAYCNGSVITVDGGRLGNFPTTWHA</sequence>
<evidence type="ECO:0000256" key="3">
    <source>
        <dbReference type="ARBA" id="ARBA00023002"/>
    </source>
</evidence>
<dbReference type="AlphaFoldDB" id="A0A7J6IN90"/>
<proteinExistence type="inferred from homology"/>